<dbReference type="InterPro" id="IPR025476">
    <property type="entry name" value="Helitron_helicase-like"/>
</dbReference>
<evidence type="ECO:0000313" key="3">
    <source>
        <dbReference type="Proteomes" id="UP001437256"/>
    </source>
</evidence>
<accession>A0ABR2ZIE0</accession>
<dbReference type="EMBL" id="JBBXMP010000135">
    <property type="protein sequence ID" value="KAL0061425.1"/>
    <property type="molecule type" value="Genomic_DNA"/>
</dbReference>
<dbReference type="Proteomes" id="UP001437256">
    <property type="component" value="Unassembled WGS sequence"/>
</dbReference>
<dbReference type="Pfam" id="PF14214">
    <property type="entry name" value="Helitron_like_N"/>
    <property type="match status" value="1"/>
</dbReference>
<reference evidence="2 3" key="1">
    <citation type="submission" date="2024-05" db="EMBL/GenBank/DDBJ databases">
        <title>A draft genome resource for the thread blight pathogen Marasmius tenuissimus strain MS-2.</title>
        <authorList>
            <person name="Yulfo-Soto G.E."/>
            <person name="Baruah I.K."/>
            <person name="Amoako-Attah I."/>
            <person name="Bukari Y."/>
            <person name="Meinhardt L.W."/>
            <person name="Bailey B.A."/>
            <person name="Cohen S.P."/>
        </authorList>
    </citation>
    <scope>NUCLEOTIDE SEQUENCE [LARGE SCALE GENOMIC DNA]</scope>
    <source>
        <strain evidence="2 3">MS-2</strain>
    </source>
</reference>
<organism evidence="2 3">
    <name type="scientific">Marasmius tenuissimus</name>
    <dbReference type="NCBI Taxonomy" id="585030"/>
    <lineage>
        <taxon>Eukaryota</taxon>
        <taxon>Fungi</taxon>
        <taxon>Dikarya</taxon>
        <taxon>Basidiomycota</taxon>
        <taxon>Agaricomycotina</taxon>
        <taxon>Agaricomycetes</taxon>
        <taxon>Agaricomycetidae</taxon>
        <taxon>Agaricales</taxon>
        <taxon>Marasmiineae</taxon>
        <taxon>Marasmiaceae</taxon>
        <taxon>Marasmius</taxon>
    </lineage>
</organism>
<keyword evidence="3" id="KW-1185">Reference proteome</keyword>
<protein>
    <recommendedName>
        <fullName evidence="1">Helitron helicase-like domain-containing protein</fullName>
    </recommendedName>
</protein>
<name>A0ABR2ZIE0_9AGAR</name>
<feature type="domain" description="Helitron helicase-like" evidence="1">
    <location>
        <begin position="6"/>
        <end position="181"/>
    </location>
</feature>
<evidence type="ECO:0000313" key="2">
    <source>
        <dbReference type="EMBL" id="KAL0061425.1"/>
    </source>
</evidence>
<evidence type="ECO:0000259" key="1">
    <source>
        <dbReference type="Pfam" id="PF14214"/>
    </source>
</evidence>
<sequence length="181" mass="20181">MLTRTAMKVKKANFVEHARRFVDVDPKTIARVAERFANGDKVTTYNEEEAKVLKLMKEVRVVTSQVEGSAESRVYKQNEIRALMMDKGLPSFFLTVNPADVHNPIVRVLAGEELSMEDLCSRNFASGWVQPSEISTNPFTGAKFFHFMMDAFLKAILGYGESDGGVLGEVDAYYGMVEAQG</sequence>
<gene>
    <name evidence="2" type="ORF">AAF712_011719</name>
</gene>
<comment type="caution">
    <text evidence="2">The sequence shown here is derived from an EMBL/GenBank/DDBJ whole genome shotgun (WGS) entry which is preliminary data.</text>
</comment>
<proteinExistence type="predicted"/>